<dbReference type="AlphaFoldDB" id="X1GL38"/>
<gene>
    <name evidence="1" type="ORF">S03H2_23074</name>
</gene>
<reference evidence="1" key="1">
    <citation type="journal article" date="2014" name="Front. Microbiol.">
        <title>High frequency of phylogenetically diverse reductive dehalogenase-homologous genes in deep subseafloor sedimentary metagenomes.</title>
        <authorList>
            <person name="Kawai M."/>
            <person name="Futagami T."/>
            <person name="Toyoda A."/>
            <person name="Takaki Y."/>
            <person name="Nishi S."/>
            <person name="Hori S."/>
            <person name="Arai W."/>
            <person name="Tsubouchi T."/>
            <person name="Morono Y."/>
            <person name="Uchiyama I."/>
            <person name="Ito T."/>
            <person name="Fujiyama A."/>
            <person name="Inagaki F."/>
            <person name="Takami H."/>
        </authorList>
    </citation>
    <scope>NUCLEOTIDE SEQUENCE</scope>
    <source>
        <strain evidence="1">Expedition CK06-06</strain>
    </source>
</reference>
<protein>
    <submittedName>
        <fullName evidence="1">Uncharacterized protein</fullName>
    </submittedName>
</protein>
<proteinExistence type="predicted"/>
<evidence type="ECO:0000313" key="1">
    <source>
        <dbReference type="EMBL" id="GAH42339.1"/>
    </source>
</evidence>
<accession>X1GL38</accession>
<comment type="caution">
    <text evidence="1">The sequence shown here is derived from an EMBL/GenBank/DDBJ whole genome shotgun (WGS) entry which is preliminary data.</text>
</comment>
<dbReference type="EMBL" id="BARU01012535">
    <property type="protein sequence ID" value="GAH42339.1"/>
    <property type="molecule type" value="Genomic_DNA"/>
</dbReference>
<organism evidence="1">
    <name type="scientific">marine sediment metagenome</name>
    <dbReference type="NCBI Taxonomy" id="412755"/>
    <lineage>
        <taxon>unclassified sequences</taxon>
        <taxon>metagenomes</taxon>
        <taxon>ecological metagenomes</taxon>
    </lineage>
</organism>
<name>X1GL38_9ZZZZ</name>
<sequence>MSKKIHFNLKKDEGGLVKINLSQGLARLIIPYNDQVHHEKSSFKEWNEGLRKRKIIK</sequence>